<evidence type="ECO:0000313" key="2">
    <source>
        <dbReference type="EMBL" id="QGH45009.1"/>
    </source>
</evidence>
<keyword evidence="1" id="KW-1133">Transmembrane helix</keyword>
<name>A0A5Q2UCD6_9CAUD</name>
<organism evidence="2 3">
    <name type="scientific">Bacteriophage Phobos</name>
    <dbReference type="NCBI Taxonomy" id="2662138"/>
    <lineage>
        <taxon>Viruses</taxon>
        <taxon>Duplodnaviria</taxon>
        <taxon>Heunggongvirae</taxon>
        <taxon>Uroviricota</taxon>
        <taxon>Caudoviricetes</taxon>
        <taxon>Casjensviridae</taxon>
        <taxon>Phobosvirus</taxon>
        <taxon>Phobosvirus phobos</taxon>
    </lineage>
</organism>
<keyword evidence="1" id="KW-0812">Transmembrane</keyword>
<protein>
    <submittedName>
        <fullName evidence="2">Superfamily III holin</fullName>
    </submittedName>
</protein>
<reference evidence="2 3" key="1">
    <citation type="submission" date="2019-09" db="EMBL/GenBank/DDBJ databases">
        <title>Phages that infect the bacterial plant pathogen.</title>
        <authorList>
            <person name="Lightbourn L."/>
            <person name="Amarillas L."/>
            <person name="Estrada M."/>
            <person name="Leon R."/>
            <person name="Figueroa L."/>
        </authorList>
    </citation>
    <scope>NUCLEOTIDE SEQUENCE [LARGE SCALE GENOMIC DNA]</scope>
</reference>
<proteinExistence type="predicted"/>
<accession>A0A5Q2UCD6</accession>
<evidence type="ECO:0000313" key="3">
    <source>
        <dbReference type="Proteomes" id="UP000383418"/>
    </source>
</evidence>
<sequence>MGVAAAFAAVGGFLGYALRNLEQGGRFTLAGAFAEVGGAAFVGVLTLLLCKALNLDWVYTGLTVGVFSWLGANASIRLLERLVFKRLGLSGLKPLREQGETDGRAEG</sequence>
<dbReference type="Pfam" id="PF16083">
    <property type="entry name" value="Phage_holin_3_3"/>
    <property type="match status" value="1"/>
</dbReference>
<dbReference type="InterPro" id="IPR032126">
    <property type="entry name" value="LydA_holin"/>
</dbReference>
<dbReference type="GeneID" id="62680310"/>
<feature type="transmembrane region" description="Helical" evidence="1">
    <location>
        <begin position="29"/>
        <end position="50"/>
    </location>
</feature>
<keyword evidence="1" id="KW-0472">Membrane</keyword>
<dbReference type="RefSeq" id="YP_009997792.1">
    <property type="nucleotide sequence ID" value="NC_052977.1"/>
</dbReference>
<keyword evidence="3" id="KW-1185">Reference proteome</keyword>
<dbReference type="Proteomes" id="UP000383418">
    <property type="component" value="Segment"/>
</dbReference>
<feature type="transmembrane region" description="Helical" evidence="1">
    <location>
        <begin position="57"/>
        <end position="79"/>
    </location>
</feature>
<dbReference type="EMBL" id="MN478374">
    <property type="protein sequence ID" value="QGH45009.1"/>
    <property type="molecule type" value="Genomic_DNA"/>
</dbReference>
<dbReference type="KEGG" id="vg:62680310"/>
<evidence type="ECO:0000256" key="1">
    <source>
        <dbReference type="SAM" id="Phobius"/>
    </source>
</evidence>